<reference evidence="1 2" key="1">
    <citation type="submission" date="2016-11" db="EMBL/GenBank/DDBJ databases">
        <title>The macronuclear genome of Stentor coeruleus: a giant cell with tiny introns.</title>
        <authorList>
            <person name="Slabodnick M."/>
            <person name="Ruby J.G."/>
            <person name="Reiff S.B."/>
            <person name="Swart E.C."/>
            <person name="Gosai S."/>
            <person name="Prabakaran S."/>
            <person name="Witkowska E."/>
            <person name="Larue G.E."/>
            <person name="Fisher S."/>
            <person name="Freeman R.M."/>
            <person name="Gunawardena J."/>
            <person name="Chu W."/>
            <person name="Stover N.A."/>
            <person name="Gregory B.D."/>
            <person name="Nowacki M."/>
            <person name="Derisi J."/>
            <person name="Roy S.W."/>
            <person name="Marshall W.F."/>
            <person name="Sood P."/>
        </authorList>
    </citation>
    <scope>NUCLEOTIDE SEQUENCE [LARGE SCALE GENOMIC DNA]</scope>
    <source>
        <strain evidence="1">WM001</strain>
    </source>
</reference>
<sequence length="92" mass="10778">MEEKLSLLLTNAVNSCNALYKEGHVEIENSRIRGKKDIFEETLKWMIKSNEGDLKFVRIDHLLQHLKCQIHPDPQIPSFMYTSKKYKTSVDN</sequence>
<proteinExistence type="predicted"/>
<organism evidence="1 2">
    <name type="scientific">Stentor coeruleus</name>
    <dbReference type="NCBI Taxonomy" id="5963"/>
    <lineage>
        <taxon>Eukaryota</taxon>
        <taxon>Sar</taxon>
        <taxon>Alveolata</taxon>
        <taxon>Ciliophora</taxon>
        <taxon>Postciliodesmatophora</taxon>
        <taxon>Heterotrichea</taxon>
        <taxon>Heterotrichida</taxon>
        <taxon>Stentoridae</taxon>
        <taxon>Stentor</taxon>
    </lineage>
</organism>
<dbReference type="OrthoDB" id="320267at2759"/>
<gene>
    <name evidence="1" type="ORF">SteCoe_2170</name>
</gene>
<name>A0A1R2D0B7_9CILI</name>
<evidence type="ECO:0000313" key="2">
    <source>
        <dbReference type="Proteomes" id="UP000187209"/>
    </source>
</evidence>
<keyword evidence="2" id="KW-1185">Reference proteome</keyword>
<evidence type="ECO:0000313" key="1">
    <source>
        <dbReference type="EMBL" id="OMJ94671.1"/>
    </source>
</evidence>
<protein>
    <submittedName>
        <fullName evidence="1">Uncharacterized protein</fullName>
    </submittedName>
</protein>
<comment type="caution">
    <text evidence="1">The sequence shown here is derived from an EMBL/GenBank/DDBJ whole genome shotgun (WGS) entry which is preliminary data.</text>
</comment>
<dbReference type="Proteomes" id="UP000187209">
    <property type="component" value="Unassembled WGS sequence"/>
</dbReference>
<dbReference type="EMBL" id="MPUH01000023">
    <property type="protein sequence ID" value="OMJ94671.1"/>
    <property type="molecule type" value="Genomic_DNA"/>
</dbReference>
<dbReference type="AlphaFoldDB" id="A0A1R2D0B7"/>
<accession>A0A1R2D0B7</accession>